<protein>
    <recommendedName>
        <fullName evidence="1">ATP-dependent DNA helicase</fullName>
        <ecNumber evidence="1">5.6.2.3</ecNumber>
    </recommendedName>
</protein>
<evidence type="ECO:0000313" key="5">
    <source>
        <dbReference type="Proteomes" id="UP000499080"/>
    </source>
</evidence>
<dbReference type="EMBL" id="BGPR01062146">
    <property type="protein sequence ID" value="GBO37622.1"/>
    <property type="molecule type" value="Genomic_DNA"/>
</dbReference>
<feature type="domain" description="DNA helicase Pif1-like DEAD-box helicase" evidence="2">
    <location>
        <begin position="557"/>
        <end position="686"/>
    </location>
</feature>
<dbReference type="GO" id="GO:0043139">
    <property type="term" value="F:5'-3' DNA helicase activity"/>
    <property type="evidence" value="ECO:0007669"/>
    <property type="project" value="UniProtKB-EC"/>
</dbReference>
<reference evidence="4 5" key="1">
    <citation type="journal article" date="2019" name="Sci. Rep.">
        <title>Orb-weaving spider Araneus ventricosus genome elucidates the spidroin gene catalogue.</title>
        <authorList>
            <person name="Kono N."/>
            <person name="Nakamura H."/>
            <person name="Ohtoshi R."/>
            <person name="Moran D.A.P."/>
            <person name="Shinohara A."/>
            <person name="Yoshida Y."/>
            <person name="Fujiwara M."/>
            <person name="Mori M."/>
            <person name="Tomita M."/>
            <person name="Arakawa K."/>
        </authorList>
    </citation>
    <scope>NUCLEOTIDE SEQUENCE [LARGE SCALE GENOMIC DNA]</scope>
</reference>
<keyword evidence="1" id="KW-0067">ATP-binding</keyword>
<dbReference type="SUPFAM" id="SSF52540">
    <property type="entry name" value="P-loop containing nucleoside triphosphate hydrolases"/>
    <property type="match status" value="1"/>
</dbReference>
<dbReference type="AlphaFoldDB" id="A0A4Y2WMX0"/>
<feature type="domain" description="DNA helicase Pif1-like 2B" evidence="3">
    <location>
        <begin position="773"/>
        <end position="817"/>
    </location>
</feature>
<dbReference type="InterPro" id="IPR010285">
    <property type="entry name" value="DNA_helicase_pif1-like_DEAD"/>
</dbReference>
<evidence type="ECO:0000313" key="4">
    <source>
        <dbReference type="EMBL" id="GBO37622.1"/>
    </source>
</evidence>
<dbReference type="Gene3D" id="3.40.50.300">
    <property type="entry name" value="P-loop containing nucleotide triphosphate hydrolases"/>
    <property type="match status" value="1"/>
</dbReference>
<dbReference type="CDD" id="cd18809">
    <property type="entry name" value="SF1_C_RecD"/>
    <property type="match status" value="1"/>
</dbReference>
<dbReference type="InterPro" id="IPR049163">
    <property type="entry name" value="Pif1-like_2B_dom"/>
</dbReference>
<dbReference type="Pfam" id="PF21530">
    <property type="entry name" value="Pif1_2B_dom"/>
    <property type="match status" value="1"/>
</dbReference>
<comment type="catalytic activity">
    <reaction evidence="1">
        <text>ATP + H2O = ADP + phosphate + H(+)</text>
        <dbReference type="Rhea" id="RHEA:13065"/>
        <dbReference type="ChEBI" id="CHEBI:15377"/>
        <dbReference type="ChEBI" id="CHEBI:15378"/>
        <dbReference type="ChEBI" id="CHEBI:30616"/>
        <dbReference type="ChEBI" id="CHEBI:43474"/>
        <dbReference type="ChEBI" id="CHEBI:456216"/>
        <dbReference type="EC" id="5.6.2.3"/>
    </reaction>
</comment>
<gene>
    <name evidence="4" type="ORF">AVEN_141423_1</name>
</gene>
<dbReference type="GO" id="GO:0016887">
    <property type="term" value="F:ATP hydrolysis activity"/>
    <property type="evidence" value="ECO:0007669"/>
    <property type="project" value="RHEA"/>
</dbReference>
<dbReference type="Proteomes" id="UP000499080">
    <property type="component" value="Unassembled WGS sequence"/>
</dbReference>
<dbReference type="GO" id="GO:0006310">
    <property type="term" value="P:DNA recombination"/>
    <property type="evidence" value="ECO:0007669"/>
    <property type="project" value="UniProtKB-KW"/>
</dbReference>
<name>A0A4Y2WMX0_ARAVE</name>
<evidence type="ECO:0000259" key="3">
    <source>
        <dbReference type="Pfam" id="PF21530"/>
    </source>
</evidence>
<dbReference type="OrthoDB" id="6596361at2759"/>
<dbReference type="EC" id="5.6.2.3" evidence="1"/>
<keyword evidence="1" id="KW-0378">Hydrolase</keyword>
<accession>A0A4Y2WMX0</accession>
<dbReference type="PANTHER" id="PTHR10492">
    <property type="match status" value="1"/>
</dbReference>
<keyword evidence="1" id="KW-0233">DNA recombination</keyword>
<dbReference type="Pfam" id="PF05970">
    <property type="entry name" value="PIF1"/>
    <property type="match status" value="1"/>
</dbReference>
<dbReference type="GO" id="GO:0005524">
    <property type="term" value="F:ATP binding"/>
    <property type="evidence" value="ECO:0007669"/>
    <property type="project" value="UniProtKB-KW"/>
</dbReference>
<dbReference type="GO" id="GO:0000723">
    <property type="term" value="P:telomere maintenance"/>
    <property type="evidence" value="ECO:0007669"/>
    <property type="project" value="InterPro"/>
</dbReference>
<organism evidence="4 5">
    <name type="scientific">Araneus ventricosus</name>
    <name type="common">Orbweaver spider</name>
    <name type="synonym">Epeira ventricosa</name>
    <dbReference type="NCBI Taxonomy" id="182803"/>
    <lineage>
        <taxon>Eukaryota</taxon>
        <taxon>Metazoa</taxon>
        <taxon>Ecdysozoa</taxon>
        <taxon>Arthropoda</taxon>
        <taxon>Chelicerata</taxon>
        <taxon>Arachnida</taxon>
        <taxon>Araneae</taxon>
        <taxon>Araneomorphae</taxon>
        <taxon>Entelegynae</taxon>
        <taxon>Araneoidea</taxon>
        <taxon>Araneidae</taxon>
        <taxon>Araneus</taxon>
    </lineage>
</organism>
<dbReference type="PANTHER" id="PTHR10492:SF57">
    <property type="entry name" value="ATP-DEPENDENT DNA HELICASE"/>
    <property type="match status" value="1"/>
</dbReference>
<comment type="cofactor">
    <cofactor evidence="1">
        <name>Mg(2+)</name>
        <dbReference type="ChEBI" id="CHEBI:18420"/>
    </cofactor>
</comment>
<evidence type="ECO:0000259" key="2">
    <source>
        <dbReference type="Pfam" id="PF05970"/>
    </source>
</evidence>
<keyword evidence="1" id="KW-0234">DNA repair</keyword>
<keyword evidence="5" id="KW-1185">Reference proteome</keyword>
<sequence>MDQYVIFHDFCNINVKESTFAFKLAEKGFFLIWLTNTLRPNQIDDIISAEIPNPSTDKNLYDIVIKNMVHGPCGAFNSLSPCLKEGNCSKMYPRQFIKETQFETDGYPLYRRRKPEDGGQTATVKMKSDSVVIDNRWIVPYSPLLLKMFDAHINVECCNSIKSIKYILKYVHKGSDQGVFAAHSSNNCIDEISEYQAGCYISSNEAAWRIFGFPIHERYPTVIHLDMHLENGQRIYFSEDNLQCRLANPPNTTLTGFFELCKNDNFAKTLLYCNVPKFYTWDKSKKVFNRRKQGAIVEGHDDIRSGDALGRVYTVHSRNTDCYYLRLLLHKIKGPTSFKDLRTVNGIEYETYREACLALGLLENDNQWNEALKEAVYSDSPSKIRTLFALILSFCEPSSPKTLWENNKDCMSEDILNKLRAENRHFVLNYTDSIYNEALIKIEDKVLQMIGKSLSEVGMLSPSRQHAHNMSREILRELTYDSDLLLNFVTQREPLLNTDQQAIYREVLRLYRKSEGGRRKKYCARCSNIRYCCNVDDWWTNSTFNAANPHRLTSQRNACLQHQKRKCKSCNVLQEAKELFWDEISMMHKHGLEAVNRTLQDLRGNKDLMGGLIVVLAGDFRQTLPVIPRGTMADEIKACLKSSYLWKQVKVMKLTTNMRIQNNCQNSQRFSDYLLKIGDGQEATTENGKIRLSNEFCKICPTLENLTNQVYPDITLNIQNIQRLQERAILAPLNEKVKEINFTVQEKVPTAARTYYSIDKCLNDEEATSYPVEFLNSLNPSCIPLHRLVLKVGCPIMLLRNLDPPKLCNGSRLIVKALHAHIIEATILTGPFEGEHVLIPRIPLIPTDLLFSFQRLQFPLRLAFAITINKAQGQLLRVTGLDLTDECFSHGQLYVGMSRAKDTSTLFIIADEQKETKNIVYSQVLK</sequence>
<comment type="caution">
    <text evidence="4">The sequence shown here is derived from an EMBL/GenBank/DDBJ whole genome shotgun (WGS) entry which is preliminary data.</text>
</comment>
<keyword evidence="1" id="KW-0347">Helicase</keyword>
<dbReference type="InterPro" id="IPR027417">
    <property type="entry name" value="P-loop_NTPase"/>
</dbReference>
<evidence type="ECO:0000256" key="1">
    <source>
        <dbReference type="RuleBase" id="RU363044"/>
    </source>
</evidence>
<proteinExistence type="inferred from homology"/>
<dbReference type="GO" id="GO:0006281">
    <property type="term" value="P:DNA repair"/>
    <property type="evidence" value="ECO:0007669"/>
    <property type="project" value="UniProtKB-KW"/>
</dbReference>
<comment type="similarity">
    <text evidence="1">Belongs to the helicase family.</text>
</comment>
<keyword evidence="1" id="KW-0227">DNA damage</keyword>
<keyword evidence="1" id="KW-0547">Nucleotide-binding</keyword>